<gene>
    <name evidence="5" type="ORF">PV05_00116</name>
</gene>
<dbReference type="AlphaFoldDB" id="A0A0D2EYU6"/>
<organism evidence="5 6">
    <name type="scientific">Exophiala xenobiotica</name>
    <dbReference type="NCBI Taxonomy" id="348802"/>
    <lineage>
        <taxon>Eukaryota</taxon>
        <taxon>Fungi</taxon>
        <taxon>Dikarya</taxon>
        <taxon>Ascomycota</taxon>
        <taxon>Pezizomycotina</taxon>
        <taxon>Eurotiomycetes</taxon>
        <taxon>Chaetothyriomycetidae</taxon>
        <taxon>Chaetothyriales</taxon>
        <taxon>Herpotrichiellaceae</taxon>
        <taxon>Exophiala</taxon>
    </lineage>
</organism>
<dbReference type="HOGENOM" id="CLU_034390_0_0_1"/>
<feature type="compositionally biased region" description="Low complexity" evidence="3">
    <location>
        <begin position="216"/>
        <end position="227"/>
    </location>
</feature>
<sequence length="368" mass="40938">MDIQGFLDHVNDLSDLELAVLLSLVAQHHCLIKTPDVHLDDVASELAPIVTDIFSLSYIIINQDSLQSVDSFVSAILDDTSEFGETPDQSDNDIENGGALRSRIAGVDFRGATSAHNGLSKLDSRKVVNVVIAKNFDRAHEDVQIQALELIRRRRIFSRTTVHTAPKVFLLLPVVSTSSHVRLNKHLNDRIFMSHQHRPEDGFPNLEELDEANNVDDNNSTYSYSTSPSIRRQKAVASRRITPKLIIELRAQGQAATITPEIRRYLQDVVAFLRMERGIDGGVTPYATTLFLALAKYLAPFHGLDYVTPSLVGLAARKIYPHRLVIATPGRERSTLYGTDLATARELLEDLDPEKAIQNVLDTVECPT</sequence>
<dbReference type="GO" id="GO:0016851">
    <property type="term" value="F:magnesium chelatase activity"/>
    <property type="evidence" value="ECO:0007669"/>
    <property type="project" value="UniProtKB-EC"/>
</dbReference>
<dbReference type="OrthoDB" id="5582146at2759"/>
<dbReference type="RefSeq" id="XP_013320434.1">
    <property type="nucleotide sequence ID" value="XM_013464980.1"/>
</dbReference>
<evidence type="ECO:0000256" key="3">
    <source>
        <dbReference type="SAM" id="MobiDB-lite"/>
    </source>
</evidence>
<evidence type="ECO:0000259" key="4">
    <source>
        <dbReference type="Pfam" id="PF17863"/>
    </source>
</evidence>
<dbReference type="InterPro" id="IPR041628">
    <property type="entry name" value="ChlI/MoxR_AAA_lid"/>
</dbReference>
<dbReference type="InterPro" id="IPR052041">
    <property type="entry name" value="Nucleic_acid_metab_PIN/TRAM"/>
</dbReference>
<comment type="pathway">
    <text evidence="2">Porphyrin-containing compound metabolism.</text>
</comment>
<dbReference type="Proteomes" id="UP000054342">
    <property type="component" value="Unassembled WGS sequence"/>
</dbReference>
<dbReference type="PANTHER" id="PTHR11603">
    <property type="entry name" value="AAA FAMILY ATPASE"/>
    <property type="match status" value="1"/>
</dbReference>
<feature type="region of interest" description="Disordered" evidence="3">
    <location>
        <begin position="202"/>
        <end position="227"/>
    </location>
</feature>
<keyword evidence="6" id="KW-1185">Reference proteome</keyword>
<dbReference type="Pfam" id="PF17863">
    <property type="entry name" value="AAA_lid_2"/>
    <property type="match status" value="1"/>
</dbReference>
<dbReference type="PANTHER" id="PTHR11603:SF132">
    <property type="entry name" value="C2H2-TYPE DOMAIN-CONTAINING PROTEIN"/>
    <property type="match status" value="1"/>
</dbReference>
<name>A0A0D2EYU6_9EURO</name>
<feature type="domain" description="ChlI/MoxR AAA lid" evidence="4">
    <location>
        <begin position="274"/>
        <end position="333"/>
    </location>
</feature>
<evidence type="ECO:0000313" key="5">
    <source>
        <dbReference type="EMBL" id="KIW59850.1"/>
    </source>
</evidence>
<reference evidence="5 6" key="1">
    <citation type="submission" date="2015-01" db="EMBL/GenBank/DDBJ databases">
        <title>The Genome Sequence of Exophiala xenobiotica CBS118157.</title>
        <authorList>
            <consortium name="The Broad Institute Genomics Platform"/>
            <person name="Cuomo C."/>
            <person name="de Hoog S."/>
            <person name="Gorbushina A."/>
            <person name="Stielow B."/>
            <person name="Teixiera M."/>
            <person name="Abouelleil A."/>
            <person name="Chapman S.B."/>
            <person name="Priest M."/>
            <person name="Young S.K."/>
            <person name="Wortman J."/>
            <person name="Nusbaum C."/>
            <person name="Birren B."/>
        </authorList>
    </citation>
    <scope>NUCLEOTIDE SEQUENCE [LARGE SCALE GENOMIC DNA]</scope>
    <source>
        <strain evidence="5 6">CBS 118157</strain>
    </source>
</reference>
<dbReference type="EC" id="6.6.1.1" evidence="1"/>
<accession>A0A0D2EYU6</accession>
<dbReference type="EMBL" id="KN847317">
    <property type="protein sequence ID" value="KIW59850.1"/>
    <property type="molecule type" value="Genomic_DNA"/>
</dbReference>
<dbReference type="Gene3D" id="1.10.8.80">
    <property type="entry name" value="Magnesium chelatase subunit I, C-Terminal domain"/>
    <property type="match status" value="1"/>
</dbReference>
<protein>
    <recommendedName>
        <fullName evidence="1">magnesium chelatase</fullName>
        <ecNumber evidence="1">6.6.1.1</ecNumber>
    </recommendedName>
</protein>
<proteinExistence type="predicted"/>
<evidence type="ECO:0000313" key="6">
    <source>
        <dbReference type="Proteomes" id="UP000054342"/>
    </source>
</evidence>
<dbReference type="GeneID" id="25322024"/>
<evidence type="ECO:0000256" key="1">
    <source>
        <dbReference type="ARBA" id="ARBA00012825"/>
    </source>
</evidence>
<evidence type="ECO:0000256" key="2">
    <source>
        <dbReference type="ARBA" id="ARBA00023444"/>
    </source>
</evidence>